<evidence type="ECO:0008006" key="3">
    <source>
        <dbReference type="Google" id="ProtNLM"/>
    </source>
</evidence>
<name>A0A4Y2S4B9_ARAVE</name>
<gene>
    <name evidence="1" type="ORF">AVEN_62825_1</name>
</gene>
<dbReference type="Proteomes" id="UP000499080">
    <property type="component" value="Unassembled WGS sequence"/>
</dbReference>
<evidence type="ECO:0000313" key="1">
    <source>
        <dbReference type="EMBL" id="GBN83028.1"/>
    </source>
</evidence>
<dbReference type="EMBL" id="BGPR01019824">
    <property type="protein sequence ID" value="GBN83028.1"/>
    <property type="molecule type" value="Genomic_DNA"/>
</dbReference>
<comment type="caution">
    <text evidence="1">The sequence shown here is derived from an EMBL/GenBank/DDBJ whole genome shotgun (WGS) entry which is preliminary data.</text>
</comment>
<keyword evidence="2" id="KW-1185">Reference proteome</keyword>
<sequence>MNRQLKAFKLEWEIRRDDRDPRNENVLTCCMSSHNCGFNNILHQFLNTEPCSTANGTARLWFENNEDKFRTSSDFGKLFEETFLRPEDLKSFTEGLLRTRSQCPGETYESYVQDEFSLCRRVTKSMTEDQKVSHLMKGVDEDLYQVLINREVCTVDQFVTCCLEVDGMSKRRIIKPRYERLPNVTHISTANEEDMSDLICRTVEKKSRKSYRELQRVQMTDQTA</sequence>
<accession>A0A4Y2S4B9</accession>
<protein>
    <recommendedName>
        <fullName evidence="3">Retrotransposon gag domain-containing protein</fullName>
    </recommendedName>
</protein>
<organism evidence="1 2">
    <name type="scientific">Araneus ventricosus</name>
    <name type="common">Orbweaver spider</name>
    <name type="synonym">Epeira ventricosa</name>
    <dbReference type="NCBI Taxonomy" id="182803"/>
    <lineage>
        <taxon>Eukaryota</taxon>
        <taxon>Metazoa</taxon>
        <taxon>Ecdysozoa</taxon>
        <taxon>Arthropoda</taxon>
        <taxon>Chelicerata</taxon>
        <taxon>Arachnida</taxon>
        <taxon>Araneae</taxon>
        <taxon>Araneomorphae</taxon>
        <taxon>Entelegynae</taxon>
        <taxon>Araneoidea</taxon>
        <taxon>Araneidae</taxon>
        <taxon>Araneus</taxon>
    </lineage>
</organism>
<proteinExistence type="predicted"/>
<dbReference type="OrthoDB" id="10017232at2759"/>
<evidence type="ECO:0000313" key="2">
    <source>
        <dbReference type="Proteomes" id="UP000499080"/>
    </source>
</evidence>
<dbReference type="AlphaFoldDB" id="A0A4Y2S4B9"/>
<reference evidence="1 2" key="1">
    <citation type="journal article" date="2019" name="Sci. Rep.">
        <title>Orb-weaving spider Araneus ventricosus genome elucidates the spidroin gene catalogue.</title>
        <authorList>
            <person name="Kono N."/>
            <person name="Nakamura H."/>
            <person name="Ohtoshi R."/>
            <person name="Moran D.A.P."/>
            <person name="Shinohara A."/>
            <person name="Yoshida Y."/>
            <person name="Fujiwara M."/>
            <person name="Mori M."/>
            <person name="Tomita M."/>
            <person name="Arakawa K."/>
        </authorList>
    </citation>
    <scope>NUCLEOTIDE SEQUENCE [LARGE SCALE GENOMIC DNA]</scope>
</reference>